<organism evidence="3">
    <name type="scientific">Camponotus floridanus</name>
    <name type="common">Florida carpenter ant</name>
    <dbReference type="NCBI Taxonomy" id="104421"/>
    <lineage>
        <taxon>Eukaryota</taxon>
        <taxon>Metazoa</taxon>
        <taxon>Ecdysozoa</taxon>
        <taxon>Arthropoda</taxon>
        <taxon>Hexapoda</taxon>
        <taxon>Insecta</taxon>
        <taxon>Pterygota</taxon>
        <taxon>Neoptera</taxon>
        <taxon>Endopterygota</taxon>
        <taxon>Hymenoptera</taxon>
        <taxon>Apocrita</taxon>
        <taxon>Aculeata</taxon>
        <taxon>Formicoidea</taxon>
        <taxon>Formicidae</taxon>
        <taxon>Formicinae</taxon>
        <taxon>Camponotus</taxon>
    </lineage>
</organism>
<accession>E2A833</accession>
<evidence type="ECO:0000313" key="3">
    <source>
        <dbReference type="Proteomes" id="UP000000311"/>
    </source>
</evidence>
<sequence>MDVVFGFGIAKGTRNVTSTADLKCRSRRRRESAVCVRVDQRIASVSGGCTYIPILGCRSEPDSRTRATYRPTSVPCAILGSRRVNGSNVGPFEYKQDEMTIQQTEVTDSTERFEAHNLDAAFKITIQTSLLLRVATTAAPDDFKRTSFWDDCDAGRQSTKECEEQRTRRAKKLQTRHRIDSQCCRFFEQDRTKAERNQNAKVVRASINRGRFRPKNKEVCATVECHCTANGNSERCKLNEKPGDCVDGANICYAASNLQSVHRFAMYRGHYTILGIIVTITNRYDAYGSINAKLQFVLRNDDNYRKKLGSSGFGEKGMSSSSNGRNTHDRW</sequence>
<evidence type="ECO:0000256" key="1">
    <source>
        <dbReference type="SAM" id="MobiDB-lite"/>
    </source>
</evidence>
<evidence type="ECO:0000313" key="2">
    <source>
        <dbReference type="EMBL" id="EFN70428.1"/>
    </source>
</evidence>
<feature type="region of interest" description="Disordered" evidence="1">
    <location>
        <begin position="309"/>
        <end position="331"/>
    </location>
</feature>
<proteinExistence type="predicted"/>
<keyword evidence="3" id="KW-1185">Reference proteome</keyword>
<name>E2A833_CAMFO</name>
<dbReference type="Proteomes" id="UP000000311">
    <property type="component" value="Unassembled WGS sequence"/>
</dbReference>
<protein>
    <submittedName>
        <fullName evidence="2">Uncharacterized protein</fullName>
    </submittedName>
</protein>
<reference evidence="2 3" key="1">
    <citation type="journal article" date="2010" name="Science">
        <title>Genomic comparison of the ants Camponotus floridanus and Harpegnathos saltator.</title>
        <authorList>
            <person name="Bonasio R."/>
            <person name="Zhang G."/>
            <person name="Ye C."/>
            <person name="Mutti N.S."/>
            <person name="Fang X."/>
            <person name="Qin N."/>
            <person name="Donahue G."/>
            <person name="Yang P."/>
            <person name="Li Q."/>
            <person name="Li C."/>
            <person name="Zhang P."/>
            <person name="Huang Z."/>
            <person name="Berger S.L."/>
            <person name="Reinberg D."/>
            <person name="Wang J."/>
            <person name="Liebig J."/>
        </authorList>
    </citation>
    <scope>NUCLEOTIDE SEQUENCE [LARGE SCALE GENOMIC DNA]</scope>
    <source>
        <strain evidence="3">C129</strain>
    </source>
</reference>
<dbReference type="InParanoid" id="E2A833"/>
<dbReference type="AlphaFoldDB" id="E2A833"/>
<dbReference type="EMBL" id="GL437468">
    <property type="protein sequence ID" value="EFN70428.1"/>
    <property type="molecule type" value="Genomic_DNA"/>
</dbReference>
<gene>
    <name evidence="2" type="ORF">EAG_08723</name>
</gene>